<evidence type="ECO:0000256" key="4">
    <source>
        <dbReference type="ARBA" id="ARBA00023004"/>
    </source>
</evidence>
<feature type="transmembrane region" description="Helical" evidence="6">
    <location>
        <begin position="247"/>
        <end position="271"/>
    </location>
</feature>
<keyword evidence="6" id="KW-0472">Membrane</keyword>
<feature type="domain" description="4Fe-4S ferredoxin-type" evidence="7">
    <location>
        <begin position="405"/>
        <end position="437"/>
    </location>
</feature>
<dbReference type="PANTHER" id="PTHR43255:SF1">
    <property type="entry name" value="IRON-SULFUR-BINDING OXIDOREDUCTASE FADF-RELATED"/>
    <property type="match status" value="1"/>
</dbReference>
<evidence type="ECO:0000256" key="3">
    <source>
        <dbReference type="ARBA" id="ARBA00023002"/>
    </source>
</evidence>
<evidence type="ECO:0000256" key="6">
    <source>
        <dbReference type="SAM" id="Phobius"/>
    </source>
</evidence>
<dbReference type="Pfam" id="PF02754">
    <property type="entry name" value="CCG"/>
    <property type="match status" value="2"/>
</dbReference>
<evidence type="ECO:0000256" key="2">
    <source>
        <dbReference type="ARBA" id="ARBA00022723"/>
    </source>
</evidence>
<keyword evidence="4" id="KW-0408">Iron</keyword>
<evidence type="ECO:0000259" key="7">
    <source>
        <dbReference type="PROSITE" id="PS51379"/>
    </source>
</evidence>
<evidence type="ECO:0000313" key="8">
    <source>
        <dbReference type="EMBL" id="GAA1675843.1"/>
    </source>
</evidence>
<evidence type="ECO:0000256" key="1">
    <source>
        <dbReference type="ARBA" id="ARBA00022485"/>
    </source>
</evidence>
<dbReference type="SUPFAM" id="SSF46548">
    <property type="entry name" value="alpha-helical ferredoxin"/>
    <property type="match status" value="1"/>
</dbReference>
<comment type="caution">
    <text evidence="8">The sequence shown here is derived from an EMBL/GenBank/DDBJ whole genome shotgun (WGS) entry which is preliminary data.</text>
</comment>
<feature type="transmembrane region" description="Helical" evidence="6">
    <location>
        <begin position="135"/>
        <end position="159"/>
    </location>
</feature>
<protein>
    <submittedName>
        <fullName evidence="8">(Fe-S)-binding protein</fullName>
    </submittedName>
</protein>
<keyword evidence="3" id="KW-0560">Oxidoreductase</keyword>
<dbReference type="InterPro" id="IPR009051">
    <property type="entry name" value="Helical_ferredxn"/>
</dbReference>
<keyword evidence="1" id="KW-0004">4Fe-4S</keyword>
<dbReference type="EMBL" id="BAAAQF010000007">
    <property type="protein sequence ID" value="GAA1675843.1"/>
    <property type="molecule type" value="Genomic_DNA"/>
</dbReference>
<dbReference type="Proteomes" id="UP001499851">
    <property type="component" value="Unassembled WGS sequence"/>
</dbReference>
<keyword evidence="2" id="KW-0479">Metal-binding</keyword>
<proteinExistence type="predicted"/>
<feature type="transmembrane region" description="Helical" evidence="6">
    <location>
        <begin position="94"/>
        <end position="115"/>
    </location>
</feature>
<name>A0ABN2GS04_9ACTN</name>
<dbReference type="PROSITE" id="PS00198">
    <property type="entry name" value="4FE4S_FER_1"/>
    <property type="match status" value="1"/>
</dbReference>
<dbReference type="InterPro" id="IPR004017">
    <property type="entry name" value="Cys_rich_dom"/>
</dbReference>
<evidence type="ECO:0000256" key="5">
    <source>
        <dbReference type="ARBA" id="ARBA00023014"/>
    </source>
</evidence>
<dbReference type="Gene3D" id="1.10.1060.10">
    <property type="entry name" value="Alpha-helical ferredoxin"/>
    <property type="match status" value="1"/>
</dbReference>
<dbReference type="InterPro" id="IPR051460">
    <property type="entry name" value="HdrC_iron-sulfur_subunit"/>
</dbReference>
<dbReference type="PANTHER" id="PTHR43255">
    <property type="entry name" value="IRON-SULFUR-BINDING OXIDOREDUCTASE FADF-RELATED-RELATED"/>
    <property type="match status" value="1"/>
</dbReference>
<keyword evidence="6" id="KW-1133">Transmembrane helix</keyword>
<reference evidence="8 9" key="1">
    <citation type="journal article" date="2019" name="Int. J. Syst. Evol. Microbiol.">
        <title>The Global Catalogue of Microorganisms (GCM) 10K type strain sequencing project: providing services to taxonomists for standard genome sequencing and annotation.</title>
        <authorList>
            <consortium name="The Broad Institute Genomics Platform"/>
            <consortium name="The Broad Institute Genome Sequencing Center for Infectious Disease"/>
            <person name="Wu L."/>
            <person name="Ma J."/>
        </authorList>
    </citation>
    <scope>NUCLEOTIDE SEQUENCE [LARGE SCALE GENOMIC DNA]</scope>
    <source>
        <strain evidence="8 9">JCM 16001</strain>
    </source>
</reference>
<dbReference type="PROSITE" id="PS51379">
    <property type="entry name" value="4FE4S_FER_2"/>
    <property type="match status" value="2"/>
</dbReference>
<dbReference type="InterPro" id="IPR017900">
    <property type="entry name" value="4Fe4S_Fe_S_CS"/>
</dbReference>
<gene>
    <name evidence="8" type="ORF">GCM10009830_23120</name>
</gene>
<dbReference type="Pfam" id="PF13187">
    <property type="entry name" value="Fer4_9"/>
    <property type="match status" value="1"/>
</dbReference>
<evidence type="ECO:0000313" key="9">
    <source>
        <dbReference type="Proteomes" id="UP001499851"/>
    </source>
</evidence>
<feature type="transmembrane region" description="Helical" evidence="6">
    <location>
        <begin position="30"/>
        <end position="51"/>
    </location>
</feature>
<keyword evidence="9" id="KW-1185">Reference proteome</keyword>
<feature type="domain" description="4Fe-4S ferredoxin-type" evidence="7">
    <location>
        <begin position="335"/>
        <end position="365"/>
    </location>
</feature>
<accession>A0ABN2GS04</accession>
<organism evidence="8 9">
    <name type="scientific">Glycomyces endophyticus</name>
    <dbReference type="NCBI Taxonomy" id="480996"/>
    <lineage>
        <taxon>Bacteria</taxon>
        <taxon>Bacillati</taxon>
        <taxon>Actinomycetota</taxon>
        <taxon>Actinomycetes</taxon>
        <taxon>Glycomycetales</taxon>
        <taxon>Glycomycetaceae</taxon>
        <taxon>Glycomyces</taxon>
    </lineage>
</organism>
<keyword evidence="6" id="KW-0812">Transmembrane</keyword>
<sequence length="744" mass="81989">MIGSIALSCDSTVVWEHAVWKHRREVAMGVVQIVTAVIAFAYTALAVWLFVRAGLGMLALVRLGAPDLTRKGDRGTRVKTMLRESLGHTRMLQWHWVGLAHWAVFFGFFLLFPALLQSYFEVLNPHWALPVVGHWSLWLLGSEILTVLTGVAILALFLVRIFRQPRANKVPPQGTASDAGQRRSSSRFEGSRQWMAFYIEATIFTIVLSHMTIRTIKVALGDIEHEWTSPVSSLVAGVWDGASESSLLTAITLVALLDILVSWTFFLMLALHPSMGIGWHRVTAFFNIYFKRNAGGAVSLGAAKPMLVKGEPADFEAADPETDPFGVNVITDFSWKGLLDFSTCTECGRCQSQCPAWNTGKPLSPKKLVTDLRDHLYEQAPYLKAAALAKERGGTAVEIEPISIIGSVIDPDVLWSCTTCGACVEQCPVDIEHVDHILDLRRNMVMIESDFPAEAQTMLRNLENKGNPWGENPAQRLKWAEPLDFEVPIAEAGGDWEYLYWVGCAGAYDPKAQKTSRAVATLLHDAGVKFAVLGEAETCTGDSARRIGHEFMYQMLAEQNVETLNEVGAVKIVATCPHCLNTIGNEYEDLGGNYEVVHHTELLGDLVQAGKITPVEQHEGKLTYHDPCYLGRHNRIFTPPRELLGTFSEVTEMPRNNEQSFCCGAGGARMWLEEPIGKRVNRERADEAVATGANTVAVGCPFCSTMLRDGVADAGREDVEVIDIAQLLARSREVKAEKAATAPE</sequence>
<dbReference type="InterPro" id="IPR017896">
    <property type="entry name" value="4Fe4S_Fe-S-bd"/>
</dbReference>
<keyword evidence="5" id="KW-0411">Iron-sulfur</keyword>